<keyword evidence="13" id="KW-1185">Reference proteome</keyword>
<dbReference type="InterPro" id="IPR043760">
    <property type="entry name" value="PycTM_dom"/>
</dbReference>
<reference evidence="12" key="1">
    <citation type="submission" date="2014-09" db="EMBL/GenBank/DDBJ databases">
        <authorList>
            <person name="Gomez-Valero L."/>
        </authorList>
    </citation>
    <scope>NUCLEOTIDE SEQUENCE [LARGE SCALE GENOMIC DNA]</scope>
    <source>
        <strain evidence="12">ATCC33218</strain>
    </source>
</reference>
<proteinExistence type="predicted"/>
<evidence type="ECO:0000256" key="5">
    <source>
        <dbReference type="ARBA" id="ARBA00022989"/>
    </source>
</evidence>
<evidence type="ECO:0000259" key="9">
    <source>
        <dbReference type="Pfam" id="PF18967"/>
    </source>
</evidence>
<feature type="transmembrane region" description="Helical" evidence="8">
    <location>
        <begin position="54"/>
        <end position="73"/>
    </location>
</feature>
<keyword evidence="6" id="KW-0051">Antiviral defense</keyword>
<reference evidence="10" key="2">
    <citation type="submission" date="2014-09" db="EMBL/GenBank/DDBJ databases">
        <authorList>
            <person name="GOMEZ-VALERO Laura"/>
        </authorList>
    </citation>
    <scope>NUCLEOTIDE SEQUENCE</scope>
    <source>
        <strain evidence="10">ATCC33218</strain>
    </source>
</reference>
<dbReference type="EMBL" id="FMVN01000004">
    <property type="protein sequence ID" value="SCY11291.1"/>
    <property type="molecule type" value="Genomic_DNA"/>
</dbReference>
<feature type="transmembrane region" description="Helical" evidence="8">
    <location>
        <begin position="32"/>
        <end position="48"/>
    </location>
</feature>
<keyword evidence="2" id="KW-1003">Cell membrane</keyword>
<evidence type="ECO:0000256" key="7">
    <source>
        <dbReference type="ARBA" id="ARBA00023136"/>
    </source>
</evidence>
<evidence type="ECO:0000313" key="11">
    <source>
        <dbReference type="EMBL" id="SCY11291.1"/>
    </source>
</evidence>
<evidence type="ECO:0000313" key="12">
    <source>
        <dbReference type="Proteomes" id="UP000032414"/>
    </source>
</evidence>
<feature type="transmembrane region" description="Helical" evidence="8">
    <location>
        <begin position="142"/>
        <end position="163"/>
    </location>
</feature>
<dbReference type="HOGENOM" id="CLU_1585675_0_0_6"/>
<feature type="domain" description="Pycsar effector protein" evidence="9">
    <location>
        <begin position="14"/>
        <end position="158"/>
    </location>
</feature>
<dbReference type="Pfam" id="PF18967">
    <property type="entry name" value="PycTM"/>
    <property type="match status" value="1"/>
</dbReference>
<evidence type="ECO:0000256" key="8">
    <source>
        <dbReference type="SAM" id="Phobius"/>
    </source>
</evidence>
<comment type="subcellular location">
    <subcellularLocation>
        <location evidence="1">Cell membrane</location>
    </subcellularLocation>
</comment>
<reference evidence="11 13" key="3">
    <citation type="submission" date="2016-10" db="EMBL/GenBank/DDBJ databases">
        <authorList>
            <person name="Varghese N."/>
            <person name="Submissions S."/>
        </authorList>
    </citation>
    <scope>NUCLEOTIDE SEQUENCE [LARGE SCALE GENOMIC DNA]</scope>
    <source>
        <strain evidence="11 13">ATCC 33218</strain>
    </source>
</reference>
<keyword evidence="7 8" id="KW-0472">Membrane</keyword>
<keyword evidence="3 8" id="KW-0812">Transmembrane</keyword>
<evidence type="ECO:0000256" key="1">
    <source>
        <dbReference type="ARBA" id="ARBA00004236"/>
    </source>
</evidence>
<dbReference type="KEGG" id="tmc:LMI_1418"/>
<dbReference type="Proteomes" id="UP000182998">
    <property type="component" value="Unassembled WGS sequence"/>
</dbReference>
<dbReference type="GO" id="GO:0051607">
    <property type="term" value="P:defense response to virus"/>
    <property type="evidence" value="ECO:0007669"/>
    <property type="project" value="UniProtKB-KW"/>
</dbReference>
<keyword evidence="5 8" id="KW-1133">Transmembrane helix</keyword>
<dbReference type="EMBL" id="LN614830">
    <property type="protein sequence ID" value="CEG60725.1"/>
    <property type="molecule type" value="Genomic_DNA"/>
</dbReference>
<sequence length="168" mass="19391">MDKITNSGDRMHFLRCILQNNIQHISIADNKAGVLLGANFILLSILVGELRKGLHLFLLIPIIFSFIIVIFAVRTLSPKLIFSAQIPRNLIFFGEVIHHEFDSYVQNAQTILSNSELIYKAMLNDFYQSSLILNKKYANLRVCYRLCYVFFLSALLITFYMSLKLFFS</sequence>
<dbReference type="Proteomes" id="UP000032414">
    <property type="component" value="Chromosome I"/>
</dbReference>
<keyword evidence="4" id="KW-0547">Nucleotide-binding</keyword>
<gene>
    <name evidence="10" type="ORF">LMI_1418</name>
    <name evidence="11" type="ORF">SAMN02982997_00842</name>
</gene>
<evidence type="ECO:0000256" key="2">
    <source>
        <dbReference type="ARBA" id="ARBA00022475"/>
    </source>
</evidence>
<dbReference type="STRING" id="451.B6N58_08475"/>
<evidence type="ECO:0000256" key="6">
    <source>
        <dbReference type="ARBA" id="ARBA00023118"/>
    </source>
</evidence>
<dbReference type="RefSeq" id="WP_083012150.1">
    <property type="nucleotide sequence ID" value="NZ_CP020614.1"/>
</dbReference>
<dbReference type="GO" id="GO:0005886">
    <property type="term" value="C:plasma membrane"/>
    <property type="evidence" value="ECO:0007669"/>
    <property type="project" value="UniProtKB-SubCell"/>
</dbReference>
<evidence type="ECO:0000256" key="3">
    <source>
        <dbReference type="ARBA" id="ARBA00022692"/>
    </source>
</evidence>
<name>A0A098GFG1_LEGMI</name>
<evidence type="ECO:0000313" key="10">
    <source>
        <dbReference type="EMBL" id="CEG60725.1"/>
    </source>
</evidence>
<dbReference type="AlphaFoldDB" id="A0A098GFG1"/>
<evidence type="ECO:0000313" key="13">
    <source>
        <dbReference type="Proteomes" id="UP000182998"/>
    </source>
</evidence>
<evidence type="ECO:0000256" key="4">
    <source>
        <dbReference type="ARBA" id="ARBA00022741"/>
    </source>
</evidence>
<protein>
    <recommendedName>
        <fullName evidence="9">Pycsar effector protein domain-containing protein</fullName>
    </recommendedName>
</protein>
<accession>A0A098GFG1</accession>
<dbReference type="PATRIC" id="fig|451.8.peg.2214"/>
<dbReference type="GO" id="GO:0000166">
    <property type="term" value="F:nucleotide binding"/>
    <property type="evidence" value="ECO:0007669"/>
    <property type="project" value="UniProtKB-KW"/>
</dbReference>
<organism evidence="10 12">
    <name type="scientific">Legionella micdadei</name>
    <name type="common">Tatlockia micdadei</name>
    <dbReference type="NCBI Taxonomy" id="451"/>
    <lineage>
        <taxon>Bacteria</taxon>
        <taxon>Pseudomonadati</taxon>
        <taxon>Pseudomonadota</taxon>
        <taxon>Gammaproteobacteria</taxon>
        <taxon>Legionellales</taxon>
        <taxon>Legionellaceae</taxon>
        <taxon>Legionella</taxon>
    </lineage>
</organism>